<dbReference type="GO" id="GO:0003950">
    <property type="term" value="F:NAD+ poly-ADP-ribosyltransferase activity"/>
    <property type="evidence" value="ECO:0007669"/>
    <property type="project" value="InterPro"/>
</dbReference>
<evidence type="ECO:0000313" key="6">
    <source>
        <dbReference type="EMBL" id="TWI83280.1"/>
    </source>
</evidence>
<dbReference type="InterPro" id="IPR002745">
    <property type="entry name" value="Ptrans_KptA/Tpt1"/>
</dbReference>
<proteinExistence type="inferred from homology"/>
<dbReference type="GO" id="GO:0006388">
    <property type="term" value="P:tRNA splicing, via endonucleolytic cleavage and ligation"/>
    <property type="evidence" value="ECO:0007669"/>
    <property type="project" value="UniProtKB-UniRule"/>
</dbReference>
<dbReference type="InterPro" id="IPR042081">
    <property type="entry name" value="RNA_2'-PTrans_C"/>
</dbReference>
<reference evidence="6 7" key="1">
    <citation type="journal article" date="2015" name="Stand. Genomic Sci.">
        <title>Genomic Encyclopedia of Bacterial and Archaeal Type Strains, Phase III: the genomes of soil and plant-associated and newly described type strains.</title>
        <authorList>
            <person name="Whitman W.B."/>
            <person name="Woyke T."/>
            <person name="Klenk H.P."/>
            <person name="Zhou Y."/>
            <person name="Lilburn T.G."/>
            <person name="Beck B.J."/>
            <person name="De Vos P."/>
            <person name="Vandamme P."/>
            <person name="Eisen J.A."/>
            <person name="Garrity G."/>
            <person name="Hugenholtz P."/>
            <person name="Kyrpides N.C."/>
        </authorList>
    </citation>
    <scope>NUCLEOTIDE SEQUENCE [LARGE SCALE GENOMIC DNA]</scope>
    <source>
        <strain evidence="6 7">CGMCC 1.7271</strain>
    </source>
</reference>
<comment type="caution">
    <text evidence="6">The sequence shown here is derived from an EMBL/GenBank/DDBJ whole genome shotgun (WGS) entry which is preliminary data.</text>
</comment>
<dbReference type="AlphaFoldDB" id="A0A562SR74"/>
<comment type="similarity">
    <text evidence="1 5">Belongs to the KptA/TPT1 family.</text>
</comment>
<accession>A0A562SR74</accession>
<dbReference type="RefSeq" id="WP_144885352.1">
    <property type="nucleotide sequence ID" value="NZ_VLLE01000003.1"/>
</dbReference>
<dbReference type="EMBL" id="VLLE01000003">
    <property type="protein sequence ID" value="TWI83280.1"/>
    <property type="molecule type" value="Genomic_DNA"/>
</dbReference>
<organism evidence="6 7">
    <name type="scientific">Lacibacter cauensis</name>
    <dbReference type="NCBI Taxonomy" id="510947"/>
    <lineage>
        <taxon>Bacteria</taxon>
        <taxon>Pseudomonadati</taxon>
        <taxon>Bacteroidota</taxon>
        <taxon>Chitinophagia</taxon>
        <taxon>Chitinophagales</taxon>
        <taxon>Chitinophagaceae</taxon>
        <taxon>Lacibacter</taxon>
    </lineage>
</organism>
<dbReference type="InterPro" id="IPR022928">
    <property type="entry name" value="RNA_2'-PTrans_KptA"/>
</dbReference>
<dbReference type="PANTHER" id="PTHR12684:SF2">
    <property type="entry name" value="TRNA 2'-PHOSPHOTRANSFERASE 1"/>
    <property type="match status" value="1"/>
</dbReference>
<keyword evidence="2 5" id="KW-0808">Transferase</keyword>
<protein>
    <recommendedName>
        <fullName evidence="5">Probable RNA 2'-phosphotransferase</fullName>
        <ecNumber evidence="5">2.7.1.-</ecNumber>
    </recommendedName>
</protein>
<evidence type="ECO:0000256" key="2">
    <source>
        <dbReference type="ARBA" id="ARBA00022679"/>
    </source>
</evidence>
<dbReference type="SUPFAM" id="SSF56399">
    <property type="entry name" value="ADP-ribosylation"/>
    <property type="match status" value="1"/>
</dbReference>
<evidence type="ECO:0000313" key="7">
    <source>
        <dbReference type="Proteomes" id="UP000316167"/>
    </source>
</evidence>
<sequence length="179" mass="20424">MEKNLKHLSKFLSLILRHKPETIGLQLNENGWANVQELISKINQHNTALDSETLNHIVETNDKKRFAFNEDKTMIRASQGHSVEVELNLKEMQPPQFLYHGTVQAFMEAIQKEGLKKMSRQHVHLSNNQETATKVGSRRGKPVILIINAAAMHADSYAFFLSDNGVWLTDHVPAQYIQL</sequence>
<dbReference type="Gene3D" id="3.20.170.30">
    <property type="match status" value="1"/>
</dbReference>
<dbReference type="EC" id="2.7.1.-" evidence="5"/>
<dbReference type="NCBIfam" id="NF002014">
    <property type="entry name" value="PRK00819.1-4"/>
    <property type="match status" value="1"/>
</dbReference>
<dbReference type="GO" id="GO:0000215">
    <property type="term" value="F:tRNA 2'-phosphotransferase activity"/>
    <property type="evidence" value="ECO:0007669"/>
    <property type="project" value="TreeGrafter"/>
</dbReference>
<dbReference type="Pfam" id="PF01885">
    <property type="entry name" value="PTS_2-RNA"/>
    <property type="match status" value="1"/>
</dbReference>
<dbReference type="Gene3D" id="1.10.10.970">
    <property type="entry name" value="RNA 2'-phosphotransferase, Tpt1/KptA family, N-terminal domain"/>
    <property type="match status" value="1"/>
</dbReference>
<keyword evidence="3 5" id="KW-0520">NAD</keyword>
<keyword evidence="7" id="KW-1185">Reference proteome</keyword>
<dbReference type="OrthoDB" id="4537997at2"/>
<dbReference type="HAMAP" id="MF_00299">
    <property type="entry name" value="KptA"/>
    <property type="match status" value="1"/>
</dbReference>
<comment type="function">
    <text evidence="4 5">Removes the 2'-phosphate from RNA via an intermediate in which the phosphate is ADP-ribosylated by NAD followed by a presumed transesterification to release the RNA and generate ADP-ribose 1''-2''-cyclic phosphate (APPR&gt;P). May function as an ADP-ribosylase.</text>
</comment>
<evidence type="ECO:0000256" key="4">
    <source>
        <dbReference type="ARBA" id="ARBA00025212"/>
    </source>
</evidence>
<dbReference type="InterPro" id="IPR042080">
    <property type="entry name" value="RNA_2'-PTrans_N"/>
</dbReference>
<name>A0A562SR74_9BACT</name>
<gene>
    <name evidence="5" type="primary">kptA</name>
    <name evidence="6" type="ORF">IQ13_1388</name>
</gene>
<evidence type="ECO:0000256" key="5">
    <source>
        <dbReference type="HAMAP-Rule" id="MF_00299"/>
    </source>
</evidence>
<dbReference type="PANTHER" id="PTHR12684">
    <property type="entry name" value="PUTATIVE PHOSPHOTRANSFERASE"/>
    <property type="match status" value="1"/>
</dbReference>
<evidence type="ECO:0000256" key="1">
    <source>
        <dbReference type="ARBA" id="ARBA00009836"/>
    </source>
</evidence>
<dbReference type="Proteomes" id="UP000316167">
    <property type="component" value="Unassembled WGS sequence"/>
</dbReference>
<evidence type="ECO:0000256" key="3">
    <source>
        <dbReference type="ARBA" id="ARBA00023027"/>
    </source>
</evidence>